<proteinExistence type="predicted"/>
<dbReference type="KEGG" id="ain:Acin_0734"/>
<gene>
    <name evidence="2" type="ordered locus">Acin_0734</name>
</gene>
<dbReference type="InParanoid" id="G4Q4Q6"/>
<feature type="region of interest" description="Disordered" evidence="1">
    <location>
        <begin position="1"/>
        <end position="41"/>
    </location>
</feature>
<sequence length="41" mass="4597">MSPKSSRLCQGGTAFAVSKAKTRRQKTRRNRYDAACIVPKK</sequence>
<reference evidence="2 3" key="1">
    <citation type="journal article" date="2011" name="J. Bacteriol.">
        <title>Complete genome sequence of Acidaminococcus intestini RYC-MR95, a Gram-negative bacterium from the phylum Firmicutes.</title>
        <authorList>
            <person name="D'Auria G."/>
            <person name="Galan J.C."/>
            <person name="Rodriguez-Alcayna M."/>
            <person name="Moya A."/>
            <person name="Baquero F."/>
            <person name="Latorre A."/>
        </authorList>
    </citation>
    <scope>NUCLEOTIDE SEQUENCE [LARGE SCALE GENOMIC DNA]</scope>
    <source>
        <strain evidence="2 3">RyC-MR95</strain>
    </source>
</reference>
<feature type="compositionally biased region" description="Basic residues" evidence="1">
    <location>
        <begin position="20"/>
        <end position="29"/>
    </location>
</feature>
<dbReference type="Proteomes" id="UP000007093">
    <property type="component" value="Chromosome"/>
</dbReference>
<evidence type="ECO:0000256" key="1">
    <source>
        <dbReference type="SAM" id="MobiDB-lite"/>
    </source>
</evidence>
<protein>
    <submittedName>
        <fullName evidence="2">Uncharacterized protein</fullName>
    </submittedName>
</protein>
<evidence type="ECO:0000313" key="2">
    <source>
        <dbReference type="EMBL" id="AEQ21969.1"/>
    </source>
</evidence>
<name>G4Q4Q6_ACIIR</name>
<dbReference type="HOGENOM" id="CLU_3264268_0_0_9"/>
<keyword evidence="3" id="KW-1185">Reference proteome</keyword>
<evidence type="ECO:0000313" key="3">
    <source>
        <dbReference type="Proteomes" id="UP000007093"/>
    </source>
</evidence>
<dbReference type="EMBL" id="CP003058">
    <property type="protein sequence ID" value="AEQ21969.1"/>
    <property type="molecule type" value="Genomic_DNA"/>
</dbReference>
<organism evidence="2 3">
    <name type="scientific">Acidaminococcus intestini (strain RyC-MR95)</name>
    <dbReference type="NCBI Taxonomy" id="568816"/>
    <lineage>
        <taxon>Bacteria</taxon>
        <taxon>Bacillati</taxon>
        <taxon>Bacillota</taxon>
        <taxon>Negativicutes</taxon>
        <taxon>Acidaminococcales</taxon>
        <taxon>Acidaminococcaceae</taxon>
        <taxon>Acidaminococcus</taxon>
    </lineage>
</organism>
<accession>G4Q4Q6</accession>
<dbReference type="AlphaFoldDB" id="G4Q4Q6"/>